<feature type="region of interest" description="Disordered" evidence="1">
    <location>
        <begin position="20"/>
        <end position="86"/>
    </location>
</feature>
<reference evidence="3" key="1">
    <citation type="journal article" date="2014" name="Int. J. Syst. Evol. Microbiol.">
        <title>Complete genome sequence of Corynebacterium casei LMG S-19264T (=DSM 44701T), isolated from a smear-ripened cheese.</title>
        <authorList>
            <consortium name="US DOE Joint Genome Institute (JGI-PGF)"/>
            <person name="Walter F."/>
            <person name="Albersmeier A."/>
            <person name="Kalinowski J."/>
            <person name="Ruckert C."/>
        </authorList>
    </citation>
    <scope>NUCLEOTIDE SEQUENCE</scope>
    <source>
        <strain evidence="3">CGMCC 1.12919</strain>
    </source>
</reference>
<evidence type="ECO:0000313" key="3">
    <source>
        <dbReference type="EMBL" id="GGC89620.1"/>
    </source>
</evidence>
<proteinExistence type="predicted"/>
<gene>
    <name evidence="3" type="ORF">GCM10010994_54330</name>
</gene>
<feature type="compositionally biased region" description="Gly residues" evidence="1">
    <location>
        <begin position="22"/>
        <end position="40"/>
    </location>
</feature>
<accession>A0A916UUV6</accession>
<comment type="caution">
    <text evidence="3">The sequence shown here is derived from an EMBL/GenBank/DDBJ whole genome shotgun (WGS) entry which is preliminary data.</text>
</comment>
<dbReference type="Proteomes" id="UP000637002">
    <property type="component" value="Unassembled WGS sequence"/>
</dbReference>
<keyword evidence="4" id="KW-1185">Reference proteome</keyword>
<dbReference type="AlphaFoldDB" id="A0A916UUV6"/>
<feature type="compositionally biased region" description="Basic and acidic residues" evidence="1">
    <location>
        <begin position="57"/>
        <end position="76"/>
    </location>
</feature>
<evidence type="ECO:0000256" key="2">
    <source>
        <dbReference type="SAM" id="SignalP"/>
    </source>
</evidence>
<feature type="signal peptide" evidence="2">
    <location>
        <begin position="1"/>
        <end position="19"/>
    </location>
</feature>
<reference evidence="3" key="2">
    <citation type="submission" date="2020-09" db="EMBL/GenBank/DDBJ databases">
        <authorList>
            <person name="Sun Q."/>
            <person name="Zhou Y."/>
        </authorList>
    </citation>
    <scope>NUCLEOTIDE SEQUENCE</scope>
    <source>
        <strain evidence="3">CGMCC 1.12919</strain>
    </source>
</reference>
<sequence length="86" mass="8576">MRRVLIVVFVVTQVGAALAQSGGMGGAGAPGGTAGAGGTAPTGHRQPRPSDVPTGTAEDRAQKLQEQKNAEGDRTTKSICSNCGGR</sequence>
<protein>
    <submittedName>
        <fullName evidence="3">Uncharacterized protein</fullName>
    </submittedName>
</protein>
<evidence type="ECO:0000313" key="4">
    <source>
        <dbReference type="Proteomes" id="UP000637002"/>
    </source>
</evidence>
<organism evidence="3 4">
    <name type="scientific">Chelatococcus reniformis</name>
    <dbReference type="NCBI Taxonomy" id="1494448"/>
    <lineage>
        <taxon>Bacteria</taxon>
        <taxon>Pseudomonadati</taxon>
        <taxon>Pseudomonadota</taxon>
        <taxon>Alphaproteobacteria</taxon>
        <taxon>Hyphomicrobiales</taxon>
        <taxon>Chelatococcaceae</taxon>
        <taxon>Chelatococcus</taxon>
    </lineage>
</organism>
<dbReference type="EMBL" id="BMGG01000011">
    <property type="protein sequence ID" value="GGC89620.1"/>
    <property type="molecule type" value="Genomic_DNA"/>
</dbReference>
<feature type="compositionally biased region" description="Polar residues" evidence="1">
    <location>
        <begin position="77"/>
        <end position="86"/>
    </location>
</feature>
<feature type="chain" id="PRO_5037987972" evidence="2">
    <location>
        <begin position="20"/>
        <end position="86"/>
    </location>
</feature>
<evidence type="ECO:0000256" key="1">
    <source>
        <dbReference type="SAM" id="MobiDB-lite"/>
    </source>
</evidence>
<name>A0A916UUV6_9HYPH</name>
<keyword evidence="2" id="KW-0732">Signal</keyword>
<dbReference type="RefSeq" id="WP_188612313.1">
    <property type="nucleotide sequence ID" value="NZ_BMGG01000011.1"/>
</dbReference>